<accession>A0A2S8FG48</accession>
<comment type="caution">
    <text evidence="2">The sequence shown here is derived from an EMBL/GenBank/DDBJ whole genome shotgun (WGS) entry which is preliminary data.</text>
</comment>
<feature type="transmembrane region" description="Helical" evidence="1">
    <location>
        <begin position="185"/>
        <end position="204"/>
    </location>
</feature>
<keyword evidence="1" id="KW-0472">Membrane</keyword>
<organism evidence="2 3">
    <name type="scientific">Blastopirellula marina</name>
    <dbReference type="NCBI Taxonomy" id="124"/>
    <lineage>
        <taxon>Bacteria</taxon>
        <taxon>Pseudomonadati</taxon>
        <taxon>Planctomycetota</taxon>
        <taxon>Planctomycetia</taxon>
        <taxon>Pirellulales</taxon>
        <taxon>Pirellulaceae</taxon>
        <taxon>Blastopirellula</taxon>
    </lineage>
</organism>
<protein>
    <submittedName>
        <fullName evidence="2">Uncharacterized protein</fullName>
    </submittedName>
</protein>
<dbReference type="Proteomes" id="UP000240009">
    <property type="component" value="Unassembled WGS sequence"/>
</dbReference>
<gene>
    <name evidence="2" type="ORF">C5Y96_12290</name>
</gene>
<reference evidence="2 3" key="1">
    <citation type="submission" date="2018-02" db="EMBL/GenBank/DDBJ databases">
        <title>Comparative genomes isolates from brazilian mangrove.</title>
        <authorList>
            <person name="Araujo J.E."/>
            <person name="Taketani R.G."/>
            <person name="Silva M.C.P."/>
            <person name="Loureco M.V."/>
            <person name="Andreote F.D."/>
        </authorList>
    </citation>
    <scope>NUCLEOTIDE SEQUENCE [LARGE SCALE GENOMIC DNA]</scope>
    <source>
        <strain evidence="2 3">HEX-2 MGV</strain>
    </source>
</reference>
<name>A0A2S8FG48_9BACT</name>
<dbReference type="EMBL" id="PUIA01000037">
    <property type="protein sequence ID" value="PQO31127.1"/>
    <property type="molecule type" value="Genomic_DNA"/>
</dbReference>
<evidence type="ECO:0000313" key="2">
    <source>
        <dbReference type="EMBL" id="PQO31127.1"/>
    </source>
</evidence>
<dbReference type="AlphaFoldDB" id="A0A2S8FG48"/>
<feature type="transmembrane region" description="Helical" evidence="1">
    <location>
        <begin position="150"/>
        <end position="173"/>
    </location>
</feature>
<sequence length="407" mass="46554">MRRMMTTLAMLKRLHWATWTVLSFTLLALLLIVVPGEYQAEGSIFPVTDWEQTCYQLCIDARAKRQRAAEKEPDSPGFYMYTHTAAFSHGWPRPFLVRALVYDYRRSKSKPWLGKKSSFASWGGSLHHNVSWSNYDNWPLSTDGWLLRPWSLLLDVLVATLVLITAGGLVQWRIESNGGLLRFKLTDMLAIVTLIGIGLGTFLYHDTLRLREAFDGKPIAAPAFRSPDGGITYGQSYQGPNWLRKLTGNQYFLPLLHHVDRATVTVDDGWRDNFNRLREYPYLKTLTTRFGLPVDAIPLLQDCPRLEEIHLGMYELDTPLLVPGTKDRALQPDDFSQLKALRLKRVTVSGVFVQKKHLALLAALPTIRHIQFQSTSATEKQIEELREEFPQVDFHELPDIRMFLSPG</sequence>
<evidence type="ECO:0000313" key="3">
    <source>
        <dbReference type="Proteomes" id="UP000240009"/>
    </source>
</evidence>
<keyword evidence="1" id="KW-0812">Transmembrane</keyword>
<proteinExistence type="predicted"/>
<evidence type="ECO:0000256" key="1">
    <source>
        <dbReference type="SAM" id="Phobius"/>
    </source>
</evidence>
<keyword evidence="1" id="KW-1133">Transmembrane helix</keyword>